<name>A0A545TCW5_9GAMM</name>
<keyword evidence="9" id="KW-1185">Reference proteome</keyword>
<comment type="caution">
    <text evidence="8">The sequence shown here is derived from an EMBL/GenBank/DDBJ whole genome shotgun (WGS) entry which is preliminary data.</text>
</comment>
<evidence type="ECO:0000256" key="2">
    <source>
        <dbReference type="ARBA" id="ARBA00004736"/>
    </source>
</evidence>
<sequence>MTEMIDILKKGPVVPVIVIDNLEDAVPLASALVEGGLEVLEVTLRTPVAIDAVKAMKAALPDAIIGTGTVTNMKTLHQSLEAGADFMVSPGATNSLLRDAVSEGALLLPGAATPSEAMHLLEEGFVCQKFFPAEAAGGVAMLKSIAGPLPQITFCPTGGISNTNAANYLALSNVACVGGTWMLDKNLIKQKDWSAITELARQAKQIVS</sequence>
<evidence type="ECO:0000256" key="4">
    <source>
        <dbReference type="ARBA" id="ARBA00011233"/>
    </source>
</evidence>
<evidence type="ECO:0000256" key="7">
    <source>
        <dbReference type="ARBA" id="ARBA00023277"/>
    </source>
</evidence>
<dbReference type="CDD" id="cd00452">
    <property type="entry name" value="KDPG_aldolase"/>
    <property type="match status" value="1"/>
</dbReference>
<evidence type="ECO:0000256" key="3">
    <source>
        <dbReference type="ARBA" id="ARBA00006906"/>
    </source>
</evidence>
<organism evidence="8 9">
    <name type="scientific">Aliikangiella marina</name>
    <dbReference type="NCBI Taxonomy" id="1712262"/>
    <lineage>
        <taxon>Bacteria</taxon>
        <taxon>Pseudomonadati</taxon>
        <taxon>Pseudomonadota</taxon>
        <taxon>Gammaproteobacteria</taxon>
        <taxon>Oceanospirillales</taxon>
        <taxon>Pleioneaceae</taxon>
        <taxon>Aliikangiella</taxon>
    </lineage>
</organism>
<dbReference type="AlphaFoldDB" id="A0A545TCW5"/>
<dbReference type="Gene3D" id="3.20.20.70">
    <property type="entry name" value="Aldolase class I"/>
    <property type="match status" value="1"/>
</dbReference>
<protein>
    <recommendedName>
        <fullName evidence="5">2-dehydro-3-deoxy-phosphogluconate aldolase</fullName>
        <ecNumber evidence="5">4.1.2.14</ecNumber>
    </recommendedName>
</protein>
<dbReference type="PANTHER" id="PTHR30246:SF1">
    <property type="entry name" value="2-DEHYDRO-3-DEOXY-6-PHOSPHOGALACTONATE ALDOLASE-RELATED"/>
    <property type="match status" value="1"/>
</dbReference>
<keyword evidence="7" id="KW-0119">Carbohydrate metabolism</keyword>
<evidence type="ECO:0000313" key="9">
    <source>
        <dbReference type="Proteomes" id="UP000317839"/>
    </source>
</evidence>
<dbReference type="PANTHER" id="PTHR30246">
    <property type="entry name" value="2-KETO-3-DEOXY-6-PHOSPHOGLUCONATE ALDOLASE"/>
    <property type="match status" value="1"/>
</dbReference>
<keyword evidence="6" id="KW-0456">Lyase</keyword>
<gene>
    <name evidence="8" type="ORF">FLL45_08980</name>
</gene>
<dbReference type="Pfam" id="PF01081">
    <property type="entry name" value="Aldolase"/>
    <property type="match status" value="1"/>
</dbReference>
<dbReference type="RefSeq" id="WP_142941681.1">
    <property type="nucleotide sequence ID" value="NZ_VIKR01000002.1"/>
</dbReference>
<dbReference type="NCBIfam" id="TIGR01182">
    <property type="entry name" value="eda"/>
    <property type="match status" value="1"/>
</dbReference>
<evidence type="ECO:0000256" key="1">
    <source>
        <dbReference type="ARBA" id="ARBA00000654"/>
    </source>
</evidence>
<dbReference type="InterPro" id="IPR000887">
    <property type="entry name" value="Aldlse_KDPG_KHG"/>
</dbReference>
<reference evidence="8 9" key="1">
    <citation type="submission" date="2019-06" db="EMBL/GenBank/DDBJ databases">
        <title>Draft genome of Aliikangiella marina GYP-15.</title>
        <authorList>
            <person name="Wang G."/>
        </authorList>
    </citation>
    <scope>NUCLEOTIDE SEQUENCE [LARGE SCALE GENOMIC DNA]</scope>
    <source>
        <strain evidence="8 9">GYP-15</strain>
    </source>
</reference>
<dbReference type="SUPFAM" id="SSF51569">
    <property type="entry name" value="Aldolase"/>
    <property type="match status" value="1"/>
</dbReference>
<evidence type="ECO:0000256" key="5">
    <source>
        <dbReference type="ARBA" id="ARBA00013063"/>
    </source>
</evidence>
<dbReference type="GO" id="GO:0008675">
    <property type="term" value="F:2-dehydro-3-deoxy-phosphogluconate aldolase activity"/>
    <property type="evidence" value="ECO:0007669"/>
    <property type="project" value="UniProtKB-EC"/>
</dbReference>
<comment type="catalytic activity">
    <reaction evidence="1">
        <text>2-dehydro-3-deoxy-6-phospho-D-gluconate = D-glyceraldehyde 3-phosphate + pyruvate</text>
        <dbReference type="Rhea" id="RHEA:17089"/>
        <dbReference type="ChEBI" id="CHEBI:15361"/>
        <dbReference type="ChEBI" id="CHEBI:57569"/>
        <dbReference type="ChEBI" id="CHEBI:59776"/>
        <dbReference type="EC" id="4.1.2.14"/>
    </reaction>
</comment>
<dbReference type="InterPro" id="IPR013785">
    <property type="entry name" value="Aldolase_TIM"/>
</dbReference>
<dbReference type="EC" id="4.1.2.14" evidence="5"/>
<dbReference type="Proteomes" id="UP000317839">
    <property type="component" value="Unassembled WGS sequence"/>
</dbReference>
<evidence type="ECO:0000313" key="8">
    <source>
        <dbReference type="EMBL" id="TQV75064.1"/>
    </source>
</evidence>
<dbReference type="InterPro" id="IPR031337">
    <property type="entry name" value="KDPG/KHG_AS_1"/>
</dbReference>
<accession>A0A545TCW5</accession>
<proteinExistence type="inferred from homology"/>
<comment type="pathway">
    <text evidence="2">Carbohydrate acid metabolism; 2-dehydro-3-deoxy-D-gluconate degradation; D-glyceraldehyde 3-phosphate and pyruvate from 2-dehydro-3-deoxy-D-gluconate: step 2/2.</text>
</comment>
<dbReference type="EMBL" id="VIKR01000002">
    <property type="protein sequence ID" value="TQV75064.1"/>
    <property type="molecule type" value="Genomic_DNA"/>
</dbReference>
<dbReference type="OrthoDB" id="9805177at2"/>
<comment type="similarity">
    <text evidence="3">Belongs to the KHG/KDPG aldolase family.</text>
</comment>
<comment type="subunit">
    <text evidence="4">Homotrimer.</text>
</comment>
<dbReference type="NCBIfam" id="NF004325">
    <property type="entry name" value="PRK05718.1"/>
    <property type="match status" value="1"/>
</dbReference>
<evidence type="ECO:0000256" key="6">
    <source>
        <dbReference type="ARBA" id="ARBA00023239"/>
    </source>
</evidence>
<dbReference type="PROSITE" id="PS00159">
    <property type="entry name" value="ALDOLASE_KDPG_KHG_1"/>
    <property type="match status" value="1"/>
</dbReference>